<dbReference type="EMBL" id="FOWC01000010">
    <property type="protein sequence ID" value="SFQ27372.1"/>
    <property type="molecule type" value="Genomic_DNA"/>
</dbReference>
<reference evidence="2 3" key="1">
    <citation type="submission" date="2016-10" db="EMBL/GenBank/DDBJ databases">
        <authorList>
            <person name="de Groot N.N."/>
        </authorList>
    </citation>
    <scope>NUCLEOTIDE SEQUENCE [LARGE SCALE GENOMIC DNA]</scope>
    <source>
        <strain evidence="2 3">DSM 44637</strain>
    </source>
</reference>
<sequence>MSAIRFHTEHADAVSVRGSERPHGHRLAVDTAMRVLGATNPAAVTDLIRRGVLPRDATDFARTVDTPVEALRRWMTGIAFDAEVQIGGQPVPVTHAVLNTAAVEGPDIVAFLARLHGSVDHRLWIAAEHVPWFTALLADGRAAGILHEGMGWENVIARLTTADGPVVVTSSQGPGFPDVADDDLDDDIDTARPPEDPAGAWRDSLRRLQDQGWWLQLTPDNLRQPAYEPLATFQALLAERTSPADRHDPGTVDWVQKLRQRILAPAHLTPYKLAVAMEGTPLSSDRRLYALADVLGVEPGDLALDLRKQHGEAGAEEVPTRMDELAAGAAS</sequence>
<dbReference type="STRING" id="112413.SAMN05421854_11050"/>
<evidence type="ECO:0000313" key="3">
    <source>
        <dbReference type="Proteomes" id="UP000199137"/>
    </source>
</evidence>
<evidence type="ECO:0000313" key="2">
    <source>
        <dbReference type="EMBL" id="SFQ27372.1"/>
    </source>
</evidence>
<name>A0A1I5X5X1_9PSEU</name>
<dbReference type="RefSeq" id="WP_093575614.1">
    <property type="nucleotide sequence ID" value="NZ_FOWC01000010.1"/>
</dbReference>
<proteinExistence type="predicted"/>
<protein>
    <submittedName>
        <fullName evidence="2">Uncharacterized protein</fullName>
    </submittedName>
</protein>
<dbReference type="AlphaFoldDB" id="A0A1I5X5X1"/>
<gene>
    <name evidence="2" type="ORF">SAMN05421854_11050</name>
</gene>
<accession>A0A1I5X5X1</accession>
<dbReference type="Proteomes" id="UP000199137">
    <property type="component" value="Unassembled WGS sequence"/>
</dbReference>
<evidence type="ECO:0000256" key="1">
    <source>
        <dbReference type="SAM" id="MobiDB-lite"/>
    </source>
</evidence>
<feature type="region of interest" description="Disordered" evidence="1">
    <location>
        <begin position="308"/>
        <end position="331"/>
    </location>
</feature>
<organism evidence="2 3">
    <name type="scientific">Amycolatopsis rubida</name>
    <dbReference type="NCBI Taxonomy" id="112413"/>
    <lineage>
        <taxon>Bacteria</taxon>
        <taxon>Bacillati</taxon>
        <taxon>Actinomycetota</taxon>
        <taxon>Actinomycetes</taxon>
        <taxon>Pseudonocardiales</taxon>
        <taxon>Pseudonocardiaceae</taxon>
        <taxon>Amycolatopsis</taxon>
    </lineage>
</organism>
<feature type="compositionally biased region" description="Basic and acidic residues" evidence="1">
    <location>
        <begin position="308"/>
        <end position="324"/>
    </location>
</feature>